<feature type="transmembrane region" description="Helical" evidence="1">
    <location>
        <begin position="91"/>
        <end position="114"/>
    </location>
</feature>
<keyword evidence="1" id="KW-1133">Transmembrane helix</keyword>
<feature type="transmembrane region" description="Helical" evidence="1">
    <location>
        <begin position="12"/>
        <end position="32"/>
    </location>
</feature>
<protein>
    <submittedName>
        <fullName evidence="2">AbrB family transcriptional regulator</fullName>
    </submittedName>
</protein>
<dbReference type="PANTHER" id="PTHR38457:SF1">
    <property type="entry name" value="REGULATOR ABRB-RELATED"/>
    <property type="match status" value="1"/>
</dbReference>
<sequence>MADRGAGRLGTGARWALLAVLTVAATAGFATLAVPSAALFAGLVVATAVALAGLGPGAVPRRATTGGQAVIGVVIGLLARPETLGAVAAEWLPVLLISLGTLLASMAAGLVMGLQRGVSPLTGMLAQTAGGASGLVAMSHELGGDERVVSVVQYLRVGLVTATMPVVAIAFYGAAHAGAAGPPTVGPSAPWWVGVLLLVGCTAVGVPLARALHVPAGALLGPMVLAAALSLSGVVVGASVPTLLVDVAYAVIGWQAGLKFTREALATVVRVLPLATALILAVIAVCAGLGLLLSWTTGMTPLEGYLATTPGGIYAVLATAISSGVDVTSVVAVQVLRVLLMLLVAPLLARIVGRRAA</sequence>
<feature type="transmembrane region" description="Helical" evidence="1">
    <location>
        <begin position="331"/>
        <end position="352"/>
    </location>
</feature>
<gene>
    <name evidence="2" type="ORF">ACFPK1_25380</name>
</gene>
<evidence type="ECO:0000256" key="1">
    <source>
        <dbReference type="SAM" id="Phobius"/>
    </source>
</evidence>
<dbReference type="PANTHER" id="PTHR38457">
    <property type="entry name" value="REGULATOR ABRB-RELATED"/>
    <property type="match status" value="1"/>
</dbReference>
<reference evidence="3" key="1">
    <citation type="journal article" date="2019" name="Int. J. Syst. Evol. Microbiol.">
        <title>The Global Catalogue of Microorganisms (GCM) 10K type strain sequencing project: providing services to taxonomists for standard genome sequencing and annotation.</title>
        <authorList>
            <consortium name="The Broad Institute Genomics Platform"/>
            <consortium name="The Broad Institute Genome Sequencing Center for Infectious Disease"/>
            <person name="Wu L."/>
            <person name="Ma J."/>
        </authorList>
    </citation>
    <scope>NUCLEOTIDE SEQUENCE [LARGE SCALE GENOMIC DNA]</scope>
    <source>
        <strain evidence="3">XZYJ18</strain>
    </source>
</reference>
<dbReference type="InterPro" id="IPR017516">
    <property type="entry name" value="AbrB_dup"/>
</dbReference>
<name>A0ABV9ZMD7_9PSEU</name>
<keyword evidence="3" id="KW-1185">Reference proteome</keyword>
<feature type="transmembrane region" description="Helical" evidence="1">
    <location>
        <begin position="157"/>
        <end position="179"/>
    </location>
</feature>
<comment type="caution">
    <text evidence="2">The sequence shown here is derived from an EMBL/GenBank/DDBJ whole genome shotgun (WGS) entry which is preliminary data.</text>
</comment>
<dbReference type="NCBIfam" id="TIGR03082">
    <property type="entry name" value="Gneg_AbrB_dup"/>
    <property type="match status" value="1"/>
</dbReference>
<evidence type="ECO:0000313" key="2">
    <source>
        <dbReference type="EMBL" id="MFC5141594.1"/>
    </source>
</evidence>
<keyword evidence="1" id="KW-0472">Membrane</keyword>
<dbReference type="PIRSF" id="PIRSF038991">
    <property type="entry name" value="Protein_AbrB"/>
    <property type="match status" value="1"/>
</dbReference>
<feature type="transmembrane region" description="Helical" evidence="1">
    <location>
        <begin position="224"/>
        <end position="252"/>
    </location>
</feature>
<dbReference type="InterPro" id="IPR007820">
    <property type="entry name" value="AbrB_fam"/>
</dbReference>
<dbReference type="RefSeq" id="WP_378023738.1">
    <property type="nucleotide sequence ID" value="NZ_JBHSKG010000017.1"/>
</dbReference>
<organism evidence="2 3">
    <name type="scientific">Actinomycetospora rhizophila</name>
    <dbReference type="NCBI Taxonomy" id="1416876"/>
    <lineage>
        <taxon>Bacteria</taxon>
        <taxon>Bacillati</taxon>
        <taxon>Actinomycetota</taxon>
        <taxon>Actinomycetes</taxon>
        <taxon>Pseudonocardiales</taxon>
        <taxon>Pseudonocardiaceae</taxon>
        <taxon>Actinomycetospora</taxon>
    </lineage>
</organism>
<evidence type="ECO:0000313" key="3">
    <source>
        <dbReference type="Proteomes" id="UP001596175"/>
    </source>
</evidence>
<feature type="transmembrane region" description="Helical" evidence="1">
    <location>
        <begin position="272"/>
        <end position="293"/>
    </location>
</feature>
<keyword evidence="1" id="KW-0812">Transmembrane</keyword>
<feature type="transmembrane region" description="Helical" evidence="1">
    <location>
        <begin position="305"/>
        <end position="325"/>
    </location>
</feature>
<feature type="transmembrane region" description="Helical" evidence="1">
    <location>
        <begin position="63"/>
        <end position="79"/>
    </location>
</feature>
<dbReference type="Pfam" id="PF05145">
    <property type="entry name" value="AbrB"/>
    <property type="match status" value="1"/>
</dbReference>
<feature type="transmembrane region" description="Helical" evidence="1">
    <location>
        <begin position="191"/>
        <end position="212"/>
    </location>
</feature>
<dbReference type="EMBL" id="JBHSKG010000017">
    <property type="protein sequence ID" value="MFC5141594.1"/>
    <property type="molecule type" value="Genomic_DNA"/>
</dbReference>
<dbReference type="Proteomes" id="UP001596175">
    <property type="component" value="Unassembled WGS sequence"/>
</dbReference>
<proteinExistence type="predicted"/>
<feature type="transmembrane region" description="Helical" evidence="1">
    <location>
        <begin position="38"/>
        <end position="56"/>
    </location>
</feature>
<accession>A0ABV9ZMD7</accession>